<proteinExistence type="predicted"/>
<evidence type="ECO:0000313" key="1">
    <source>
        <dbReference type="EMBL" id="KAJ9112616.1"/>
    </source>
</evidence>
<organism evidence="1 2">
    <name type="scientific">Naganishia cerealis</name>
    <dbReference type="NCBI Taxonomy" id="610337"/>
    <lineage>
        <taxon>Eukaryota</taxon>
        <taxon>Fungi</taxon>
        <taxon>Dikarya</taxon>
        <taxon>Basidiomycota</taxon>
        <taxon>Agaricomycotina</taxon>
        <taxon>Tremellomycetes</taxon>
        <taxon>Filobasidiales</taxon>
        <taxon>Filobasidiaceae</taxon>
        <taxon>Naganishia</taxon>
    </lineage>
</organism>
<gene>
    <name evidence="1" type="ORF">QFC19_000636</name>
</gene>
<evidence type="ECO:0000313" key="2">
    <source>
        <dbReference type="Proteomes" id="UP001241377"/>
    </source>
</evidence>
<dbReference type="Proteomes" id="UP001241377">
    <property type="component" value="Unassembled WGS sequence"/>
</dbReference>
<accession>A0ACC2WP75</accession>
<keyword evidence="2" id="KW-1185">Reference proteome</keyword>
<name>A0ACC2WP75_9TREE</name>
<reference evidence="1" key="1">
    <citation type="submission" date="2023-04" db="EMBL/GenBank/DDBJ databases">
        <title>Draft Genome sequencing of Naganishia species isolated from polar environments using Oxford Nanopore Technology.</title>
        <authorList>
            <person name="Leo P."/>
            <person name="Venkateswaran K."/>
        </authorList>
    </citation>
    <scope>NUCLEOTIDE SEQUENCE</scope>
    <source>
        <strain evidence="1">MNA-CCFEE 5261</strain>
    </source>
</reference>
<protein>
    <submittedName>
        <fullName evidence="1">Uncharacterized protein</fullName>
    </submittedName>
</protein>
<sequence>MSPIATDQIIETVSSLPAKLSSALTMAATATPSSASTLRLPHFAAPLPAHKPYVLESDEGETITLVGSGSIMRYLATAKETDDQYAIVHTRARPDEPVPAHFHARTHDTFLCLRGTMKVWENDQCRILGPGDFASVPPMLGISRERIISPGSWIKMFNFIGEPYTHSPTFPWNEERPFPVPLFIEAIKAGEDVIPVREYGYPEGKTMDETDNTLPQDSSPYFLKADCGPKYFINSQSCSPLTLARNTNNAFALSIIAGIGSKESYPTFRCARVAPEAGPFPSGAQIKLASHSLFRVVEGKVRFMVGTEEETATAGESVMIPAGTGFNYVIASAYARLYVFSGKGGGLEEVFVRVGREGRKGEVVGEVEEPAIAREAVERVVKALGGEIV</sequence>
<comment type="caution">
    <text evidence="1">The sequence shown here is derived from an EMBL/GenBank/DDBJ whole genome shotgun (WGS) entry which is preliminary data.</text>
</comment>
<dbReference type="EMBL" id="JASBWR010000004">
    <property type="protein sequence ID" value="KAJ9112616.1"/>
    <property type="molecule type" value="Genomic_DNA"/>
</dbReference>